<dbReference type="EMBL" id="CAXKWB010015478">
    <property type="protein sequence ID" value="CAL4113910.1"/>
    <property type="molecule type" value="Genomic_DNA"/>
</dbReference>
<feature type="non-terminal residue" evidence="1">
    <location>
        <position position="1"/>
    </location>
</feature>
<dbReference type="Proteomes" id="UP001497623">
    <property type="component" value="Unassembled WGS sequence"/>
</dbReference>
<keyword evidence="2" id="KW-1185">Reference proteome</keyword>
<name>A0AAV2R6E3_MEGNR</name>
<evidence type="ECO:0000313" key="2">
    <source>
        <dbReference type="Proteomes" id="UP001497623"/>
    </source>
</evidence>
<proteinExistence type="predicted"/>
<sequence>DHITRRQFATVIREMLGSSDAPLVTESESKEPKQTWGLTQTTWKSRENANLFQIEKVWSLSKDELNDFKAHDARNVDMKASNNENTCDVSPLKLQNEADIFDNPIYFTD</sequence>
<reference evidence="1 2" key="1">
    <citation type="submission" date="2024-05" db="EMBL/GenBank/DDBJ databases">
        <authorList>
            <person name="Wallberg A."/>
        </authorList>
    </citation>
    <scope>NUCLEOTIDE SEQUENCE [LARGE SCALE GENOMIC DNA]</scope>
</reference>
<protein>
    <submittedName>
        <fullName evidence="1">Uncharacterized protein</fullName>
    </submittedName>
</protein>
<dbReference type="AlphaFoldDB" id="A0AAV2R6E3"/>
<organism evidence="1 2">
    <name type="scientific">Meganyctiphanes norvegica</name>
    <name type="common">Northern krill</name>
    <name type="synonym">Thysanopoda norvegica</name>
    <dbReference type="NCBI Taxonomy" id="48144"/>
    <lineage>
        <taxon>Eukaryota</taxon>
        <taxon>Metazoa</taxon>
        <taxon>Ecdysozoa</taxon>
        <taxon>Arthropoda</taxon>
        <taxon>Crustacea</taxon>
        <taxon>Multicrustacea</taxon>
        <taxon>Malacostraca</taxon>
        <taxon>Eumalacostraca</taxon>
        <taxon>Eucarida</taxon>
        <taxon>Euphausiacea</taxon>
        <taxon>Euphausiidae</taxon>
        <taxon>Meganyctiphanes</taxon>
    </lineage>
</organism>
<feature type="non-terminal residue" evidence="1">
    <location>
        <position position="109"/>
    </location>
</feature>
<accession>A0AAV2R6E3</accession>
<gene>
    <name evidence="1" type="ORF">MNOR_LOCUS20223</name>
</gene>
<comment type="caution">
    <text evidence="1">The sequence shown here is derived from an EMBL/GenBank/DDBJ whole genome shotgun (WGS) entry which is preliminary data.</text>
</comment>
<evidence type="ECO:0000313" key="1">
    <source>
        <dbReference type="EMBL" id="CAL4113910.1"/>
    </source>
</evidence>